<dbReference type="Proteomes" id="UP000054097">
    <property type="component" value="Unassembled WGS sequence"/>
</dbReference>
<dbReference type="AlphaFoldDB" id="A0A0C2WSE4"/>
<evidence type="ECO:0000313" key="1">
    <source>
        <dbReference type="EMBL" id="KIM20477.1"/>
    </source>
</evidence>
<reference evidence="2" key="2">
    <citation type="submission" date="2015-01" db="EMBL/GenBank/DDBJ databases">
        <title>Evolutionary Origins and Diversification of the Mycorrhizal Mutualists.</title>
        <authorList>
            <consortium name="DOE Joint Genome Institute"/>
            <consortium name="Mycorrhizal Genomics Consortium"/>
            <person name="Kohler A."/>
            <person name="Kuo A."/>
            <person name="Nagy L.G."/>
            <person name="Floudas D."/>
            <person name="Copeland A."/>
            <person name="Barry K.W."/>
            <person name="Cichocki N."/>
            <person name="Veneault-Fourrey C."/>
            <person name="LaButti K."/>
            <person name="Lindquist E.A."/>
            <person name="Lipzen A."/>
            <person name="Lundell T."/>
            <person name="Morin E."/>
            <person name="Murat C."/>
            <person name="Riley R."/>
            <person name="Ohm R."/>
            <person name="Sun H."/>
            <person name="Tunlid A."/>
            <person name="Henrissat B."/>
            <person name="Grigoriev I.V."/>
            <person name="Hibbett D.S."/>
            <person name="Martin F."/>
        </authorList>
    </citation>
    <scope>NUCLEOTIDE SEQUENCE [LARGE SCALE GENOMIC DNA]</scope>
    <source>
        <strain evidence="2">MAFF 305830</strain>
    </source>
</reference>
<dbReference type="InterPro" id="IPR032675">
    <property type="entry name" value="LRR_dom_sf"/>
</dbReference>
<dbReference type="Gene3D" id="3.80.10.10">
    <property type="entry name" value="Ribonuclease Inhibitor"/>
    <property type="match status" value="1"/>
</dbReference>
<reference evidence="1 2" key="1">
    <citation type="submission" date="2014-04" db="EMBL/GenBank/DDBJ databases">
        <authorList>
            <consortium name="DOE Joint Genome Institute"/>
            <person name="Kuo A."/>
            <person name="Zuccaro A."/>
            <person name="Kohler A."/>
            <person name="Nagy L.G."/>
            <person name="Floudas D."/>
            <person name="Copeland A."/>
            <person name="Barry K.W."/>
            <person name="Cichocki N."/>
            <person name="Veneault-Fourrey C."/>
            <person name="LaButti K."/>
            <person name="Lindquist E.A."/>
            <person name="Lipzen A."/>
            <person name="Lundell T."/>
            <person name="Morin E."/>
            <person name="Murat C."/>
            <person name="Sun H."/>
            <person name="Tunlid A."/>
            <person name="Henrissat B."/>
            <person name="Grigoriev I.V."/>
            <person name="Hibbett D.S."/>
            <person name="Martin F."/>
            <person name="Nordberg H.P."/>
            <person name="Cantor M.N."/>
            <person name="Hua S.X."/>
        </authorList>
    </citation>
    <scope>NUCLEOTIDE SEQUENCE [LARGE SCALE GENOMIC DNA]</scope>
    <source>
        <strain evidence="1 2">MAFF 305830</strain>
    </source>
</reference>
<evidence type="ECO:0000313" key="2">
    <source>
        <dbReference type="Proteomes" id="UP000054097"/>
    </source>
</evidence>
<dbReference type="SUPFAM" id="SSF52047">
    <property type="entry name" value="RNI-like"/>
    <property type="match status" value="1"/>
</dbReference>
<dbReference type="EMBL" id="KN824431">
    <property type="protein sequence ID" value="KIM20477.1"/>
    <property type="molecule type" value="Genomic_DNA"/>
</dbReference>
<proteinExistence type="predicted"/>
<sequence>MAEYIGPILASLAGPGGNLCHRWTTLHIHLRLMAQLVSFAGLAYPTPNLRAFTLESANGNSSELDTASILPSAPSLQDLSILYNGWGSLLRVSGLEQIGPHLKRLEVSRCTADIVNTLPPVLKRLRHLVFRRDGHFGDHPYISSKRIFIPNVVFLTIEMDRSYRTNPEYYFAIPFENVRTLGLFFTYPPKYDSEDCPGKKAFLSFLSKAVNVEKLVFGDTVSPQALLLLLSQSPWPPGLCLTASWIRVYSIKQRYRGGSRTERDWTEPEEVYAIDMGSNMIMDIERIQKEKGWSNPYRFPRAENI</sequence>
<name>A0A0C2WSE4_SERVB</name>
<gene>
    <name evidence="1" type="ORF">M408DRAFT_307695</name>
</gene>
<evidence type="ECO:0008006" key="3">
    <source>
        <dbReference type="Google" id="ProtNLM"/>
    </source>
</evidence>
<dbReference type="HOGENOM" id="CLU_912651_0_0_1"/>
<accession>A0A0C2WSE4</accession>
<keyword evidence="2" id="KW-1185">Reference proteome</keyword>
<protein>
    <recommendedName>
        <fullName evidence="3">F-box domain-containing protein</fullName>
    </recommendedName>
</protein>
<organism evidence="1 2">
    <name type="scientific">Serendipita vermifera MAFF 305830</name>
    <dbReference type="NCBI Taxonomy" id="933852"/>
    <lineage>
        <taxon>Eukaryota</taxon>
        <taxon>Fungi</taxon>
        <taxon>Dikarya</taxon>
        <taxon>Basidiomycota</taxon>
        <taxon>Agaricomycotina</taxon>
        <taxon>Agaricomycetes</taxon>
        <taxon>Sebacinales</taxon>
        <taxon>Serendipitaceae</taxon>
        <taxon>Serendipita</taxon>
    </lineage>
</organism>